<evidence type="ECO:0000313" key="1">
    <source>
        <dbReference type="EMBL" id="AAL89471.1"/>
    </source>
</evidence>
<protein>
    <submittedName>
        <fullName evidence="1">Beta V1 protein</fullName>
    </submittedName>
</protein>
<name>Q8QNS8_9VIRU</name>
<dbReference type="EMBL" id="AY083590">
    <property type="protein sequence ID" value="AAL89471.1"/>
    <property type="molecule type" value="Genomic_DNA"/>
</dbReference>
<accession>Q8QNS8</accession>
<reference evidence="1" key="1">
    <citation type="submission" date="2002-03" db="EMBL/GenBank/DDBJ databases">
        <title>Complete nucleotide sequence of DNA beta of cotton leaf curl virus (CLCuV-G) from Sri Ganganagar, India.</title>
        <authorList>
            <person name="Radhakrishnan G."/>
            <person name="Malathi V.G."/>
            <person name="Varma A."/>
        </authorList>
    </citation>
    <scope>NUCLEOTIDE SEQUENCE</scope>
    <source>
        <strain evidence="1">CLCuV-G</strain>
    </source>
</reference>
<proteinExistence type="predicted"/>
<organism evidence="1">
    <name type="scientific">Cotton leaf curl Multan betasatellite</name>
    <dbReference type="NCBI Taxonomy" id="306025"/>
    <lineage>
        <taxon>Viruses</taxon>
        <taxon>Viruses incertae sedis</taxon>
        <taxon>Tolecusatellitidae</taxon>
        <taxon>Betasatellite</taxon>
        <taxon>Betasatellite gossypimultanense</taxon>
    </lineage>
</organism>
<reference evidence="1" key="2">
    <citation type="book" date="2006" name="INTERNATIONAL SYMPOSIUM ON MANAGEMENT OF VECTOR-BORNE PLANT VIRUSES" publisher="ICRISAT" city="India">
        <title>Fulfilling Koch's postulates and molecular characterization of cotton leaf curl Rajasthan virus (CLCuRV).</title>
        <editorList>
            <person name="Unknown A."/>
        </editorList>
        <authorList>
            <person name="Radhakrishnan G."/>
            <person name="Malathi V.G."/>
            <person name="Varma A."/>
        </authorList>
    </citation>
    <scope>NUCLEOTIDE SEQUENCE</scope>
    <source>
        <strain evidence="1">CLCuV-G</strain>
    </source>
</reference>
<gene>
    <name evidence="1" type="primary">beta V1</name>
</gene>
<sequence length="41" mass="4734">MFGPLEEGLLWNRALYIVGDMCVKYALLVCVWNLNGELFIE</sequence>